<name>A0A0K2UTG8_LEPSM</name>
<feature type="region of interest" description="Disordered" evidence="1">
    <location>
        <begin position="101"/>
        <end position="125"/>
    </location>
</feature>
<dbReference type="Gene3D" id="1.20.58.60">
    <property type="match status" value="2"/>
</dbReference>
<dbReference type="SUPFAM" id="SSF46966">
    <property type="entry name" value="Spectrin repeat"/>
    <property type="match status" value="3"/>
</dbReference>
<evidence type="ECO:0000313" key="2">
    <source>
        <dbReference type="EMBL" id="CDW41558.1"/>
    </source>
</evidence>
<proteinExistence type="predicted"/>
<dbReference type="EMBL" id="HACA01024197">
    <property type="protein sequence ID" value="CDW41558.1"/>
    <property type="molecule type" value="Transcribed_RNA"/>
</dbReference>
<dbReference type="OrthoDB" id="18740at2759"/>
<protein>
    <submittedName>
        <fullName evidence="2">Uncharacterized protein</fullName>
    </submittedName>
</protein>
<dbReference type="AlphaFoldDB" id="A0A0K2UTG8"/>
<dbReference type="SMART" id="SM00150">
    <property type="entry name" value="SPEC"/>
    <property type="match status" value="2"/>
</dbReference>
<feature type="region of interest" description="Disordered" evidence="1">
    <location>
        <begin position="360"/>
        <end position="381"/>
    </location>
</feature>
<reference evidence="2" key="1">
    <citation type="submission" date="2014-05" db="EMBL/GenBank/DDBJ databases">
        <authorList>
            <person name="Chronopoulou M."/>
        </authorList>
    </citation>
    <scope>NUCLEOTIDE SEQUENCE</scope>
    <source>
        <tissue evidence="2">Whole organism</tissue>
    </source>
</reference>
<evidence type="ECO:0000256" key="1">
    <source>
        <dbReference type="SAM" id="MobiDB-lite"/>
    </source>
</evidence>
<accession>A0A0K2UTG8</accession>
<sequence>MSTLKQVERSPTEDMKELMIQLRLIATIHAEVNSYQRKMSSLEKTVDFLCLRYESTSASSVPESVTKDLELLQDRWEILRDILEAQKQRISSLGINIENYLESPTVPPPSREPQQQQHEESVSKKELTTNAIISMACKSNGGVAEESPCGEDSTPKKRKITGSKRIQFETSYAKLVAWLHPRLEPSYEIKVDEDISIESEVNKTFELGKDLIRTIISEADFPPDYLENVRFKIKELEALWGYFDIKRQYSSLKSNFYKELASLKKFLDVSQKLIESCEDIECLRTGKEAFIKHSETLDSIKRLSKEVALCPGALQDPSSSVKSDLYSFCDKWELIESGFEAKEIELIKRNKLLERQLKKSHATENRLGGGSGAISSHTNGNMKTDLGFETDPNKMDKLRTIYSDVEELEAWMNQTEKSLSSNLDDGSDHGNRLLPGLIEDLTALEKKLDNMNSMGSMLMTEARDESKAKIFENYLKNTHERWTSIAENLKDKHSSYLHKMEKSRQMEESRGEILQFLKNIQRDYENLISSQSHSQLTKPQELSQRTFKLLHFKDRIEKKRQIFDELIKNTESEDPPWLELQKNWDTTTESILNRYNIMKNSSADYGEFKSLAAQESDWLERLEKKLRKSTLTTAADAEEISEALDDIENFIHNHSSAERLGRLEELTESLSQNGIKFDSVFVETNKLKDRWNDLSKRAKERTSLLEGLIVEAQEWEYKILSVQDWLSERDMLLSSHLEHELNVDDLPEETQVHNCNDLYF</sequence>
<dbReference type="EMBL" id="HACA01024198">
    <property type="protein sequence ID" value="CDW41559.1"/>
    <property type="molecule type" value="Transcribed_RNA"/>
</dbReference>
<dbReference type="InterPro" id="IPR018159">
    <property type="entry name" value="Spectrin/alpha-actinin"/>
</dbReference>
<organism evidence="2">
    <name type="scientific">Lepeophtheirus salmonis</name>
    <name type="common">Salmon louse</name>
    <name type="synonym">Caligus salmonis</name>
    <dbReference type="NCBI Taxonomy" id="72036"/>
    <lineage>
        <taxon>Eukaryota</taxon>
        <taxon>Metazoa</taxon>
        <taxon>Ecdysozoa</taxon>
        <taxon>Arthropoda</taxon>
        <taxon>Crustacea</taxon>
        <taxon>Multicrustacea</taxon>
        <taxon>Hexanauplia</taxon>
        <taxon>Copepoda</taxon>
        <taxon>Siphonostomatoida</taxon>
        <taxon>Caligidae</taxon>
        <taxon>Lepeophtheirus</taxon>
    </lineage>
</organism>